<gene>
    <name evidence="2" type="ORF">rCG_55229</name>
</gene>
<dbReference type="EMBL" id="CH473978">
    <property type="protein sequence ID" value="EDM10515.1"/>
    <property type="molecule type" value="Genomic_DNA"/>
</dbReference>
<evidence type="ECO:0000256" key="1">
    <source>
        <dbReference type="SAM" id="SignalP"/>
    </source>
</evidence>
<proteinExistence type="predicted"/>
<organism evidence="2 3">
    <name type="scientific">Rattus norvegicus</name>
    <name type="common">Rat</name>
    <dbReference type="NCBI Taxonomy" id="10116"/>
    <lineage>
        <taxon>Eukaryota</taxon>
        <taxon>Metazoa</taxon>
        <taxon>Chordata</taxon>
        <taxon>Craniata</taxon>
        <taxon>Vertebrata</taxon>
        <taxon>Euteleostomi</taxon>
        <taxon>Mammalia</taxon>
        <taxon>Eutheria</taxon>
        <taxon>Euarchontoglires</taxon>
        <taxon>Glires</taxon>
        <taxon>Rodentia</taxon>
        <taxon>Myomorpha</taxon>
        <taxon>Muroidea</taxon>
        <taxon>Muridae</taxon>
        <taxon>Murinae</taxon>
        <taxon>Rattus</taxon>
    </lineage>
</organism>
<dbReference type="AlphaFoldDB" id="A6J7Z2"/>
<protein>
    <submittedName>
        <fullName evidence="2">RCG55229</fullName>
    </submittedName>
</protein>
<dbReference type="Proteomes" id="UP000234681">
    <property type="component" value="Chromosome 5"/>
</dbReference>
<reference evidence="2 3" key="1">
    <citation type="submission" date="2005-09" db="EMBL/GenBank/DDBJ databases">
        <authorList>
            <person name="Mural R.J."/>
            <person name="Li P.W."/>
            <person name="Adams M.D."/>
            <person name="Amanatides P.G."/>
            <person name="Baden-Tillson H."/>
            <person name="Barnstead M."/>
            <person name="Chin S.H."/>
            <person name="Dew I."/>
            <person name="Evans C.A."/>
            <person name="Ferriera S."/>
            <person name="Flanigan M."/>
            <person name="Fosler C."/>
            <person name="Glodek A."/>
            <person name="Gu Z."/>
            <person name="Holt R.A."/>
            <person name="Jennings D."/>
            <person name="Kraft C.L."/>
            <person name="Lu F."/>
            <person name="Nguyen T."/>
            <person name="Nusskern D.R."/>
            <person name="Pfannkoch C.M."/>
            <person name="Sitter C."/>
            <person name="Sutton G.G."/>
            <person name="Venter J.C."/>
            <person name="Wang Z."/>
            <person name="Woodage T."/>
            <person name="Zheng X.H."/>
            <person name="Zhong F."/>
        </authorList>
    </citation>
    <scope>NUCLEOTIDE SEQUENCE [LARGE SCALE GENOMIC DNA]</scope>
    <source>
        <strain>BN</strain>
        <strain evidence="3">Sprague-Dawley</strain>
    </source>
</reference>
<name>A6J7Z2_RAT</name>
<feature type="signal peptide" evidence="1">
    <location>
        <begin position="1"/>
        <end position="37"/>
    </location>
</feature>
<feature type="chain" id="PRO_5039951358" evidence="1">
    <location>
        <begin position="38"/>
        <end position="51"/>
    </location>
</feature>
<accession>A6J7Z2</accession>
<keyword evidence="1" id="KW-0732">Signal</keyword>
<sequence length="51" mass="5452">MVHGTMVASCSPRTPGDQHLLVLALLLFSLSLELRLGGKKPAMEQGSHLPL</sequence>
<evidence type="ECO:0000313" key="2">
    <source>
        <dbReference type="EMBL" id="EDM10515.1"/>
    </source>
</evidence>
<evidence type="ECO:0000313" key="3">
    <source>
        <dbReference type="Proteomes" id="UP000234681"/>
    </source>
</evidence>